<dbReference type="EMBL" id="VWRT01000001">
    <property type="protein sequence ID" value="KAE8440253.1"/>
    <property type="molecule type" value="Genomic_DNA"/>
</dbReference>
<gene>
    <name evidence="3" type="ORF">F1978_00765</name>
</gene>
<dbReference type="PANTHER" id="PTHR13847">
    <property type="entry name" value="SARCOSINE DEHYDROGENASE-RELATED"/>
    <property type="match status" value="1"/>
</dbReference>
<proteinExistence type="predicted"/>
<feature type="domain" description="FAD dependent oxidoreductase" evidence="2">
    <location>
        <begin position="31"/>
        <end position="383"/>
    </location>
</feature>
<dbReference type="SUPFAM" id="SSF51905">
    <property type="entry name" value="FAD/NAD(P)-binding domain"/>
    <property type="match status" value="1"/>
</dbReference>
<dbReference type="Gene3D" id="3.50.50.60">
    <property type="entry name" value="FAD/NAD(P)-binding domain"/>
    <property type="match status" value="1"/>
</dbReference>
<evidence type="ECO:0000313" key="3">
    <source>
        <dbReference type="EMBL" id="KAE8440253.1"/>
    </source>
</evidence>
<accession>A0ABQ6XE16</accession>
<protein>
    <submittedName>
        <fullName evidence="3">FAD-dependent oxidoreductase</fullName>
    </submittedName>
</protein>
<comment type="caution">
    <text evidence="3">The sequence shown here is derived from an EMBL/GenBank/DDBJ whole genome shotgun (WGS) entry which is preliminary data.</text>
</comment>
<evidence type="ECO:0000256" key="1">
    <source>
        <dbReference type="ARBA" id="ARBA00023002"/>
    </source>
</evidence>
<sequence>MDLKSGYPFWTVKNGLLTPFPQLNQDLQAETVIIGGGITGALIADELSRHGHRVVVLERRDVGWGSSAASTALLQYEIDTHMVHLAEQYGEANAVMAYRSCAEAIVSLERLAAELGNVAFSRQKSLYFASQEADVDALKAELAMRKRFGFDVAWLEQRAIEADYGFSAPGAILSSLAARIDPYRMAYHLLENVVRRGSQVFDRTQVEQLITDDDGVNVRLRNGATLRCQQVIIASGYESQTWLPAPVAANRSSYAFVTDPLPSEVLGKLGHTLVWESARPYLYLRSTQEGRLLIGGEDDDEDIAERRDARVMEKARTLAAKVETLWPDLEINPTFCWGGTFAETDDGLPYFGPHEALGPRVHFAMAYGGNGITYSMIGAQLLRALIEGREHPLGALFSFQREPSMASTRR</sequence>
<reference evidence="3 4" key="1">
    <citation type="submission" date="2019-09" db="EMBL/GenBank/DDBJ databases">
        <title>The Halomonas whole genome shotgun (WGS).</title>
        <authorList>
            <person name="Xie Z."/>
        </authorList>
    </citation>
    <scope>NUCLEOTIDE SEQUENCE [LARGE SCALE GENOMIC DNA]</scope>
    <source>
        <strain evidence="3 4">NBT06E8</strain>
    </source>
</reference>
<dbReference type="Gene3D" id="3.30.9.10">
    <property type="entry name" value="D-Amino Acid Oxidase, subunit A, domain 2"/>
    <property type="match status" value="1"/>
</dbReference>
<keyword evidence="1" id="KW-0560">Oxidoreductase</keyword>
<evidence type="ECO:0000259" key="2">
    <source>
        <dbReference type="Pfam" id="PF01266"/>
    </source>
</evidence>
<organism evidence="3 4">
    <name type="scientific">Vreelandella piezotolerans</name>
    <dbReference type="NCBI Taxonomy" id="2609667"/>
    <lineage>
        <taxon>Bacteria</taxon>
        <taxon>Pseudomonadati</taxon>
        <taxon>Pseudomonadota</taxon>
        <taxon>Gammaproteobacteria</taxon>
        <taxon>Oceanospirillales</taxon>
        <taxon>Halomonadaceae</taxon>
        <taxon>Vreelandella</taxon>
    </lineage>
</organism>
<dbReference type="Pfam" id="PF01266">
    <property type="entry name" value="DAO"/>
    <property type="match status" value="1"/>
</dbReference>
<dbReference type="PANTHER" id="PTHR13847:SF201">
    <property type="entry name" value="PUTATIBE OXIDOREDUCTASE"/>
    <property type="match status" value="1"/>
</dbReference>
<evidence type="ECO:0000313" key="4">
    <source>
        <dbReference type="Proteomes" id="UP000466130"/>
    </source>
</evidence>
<dbReference type="InterPro" id="IPR006076">
    <property type="entry name" value="FAD-dep_OxRdtase"/>
</dbReference>
<name>A0ABQ6XE16_9GAMM</name>
<dbReference type="InterPro" id="IPR036188">
    <property type="entry name" value="FAD/NAD-bd_sf"/>
</dbReference>
<dbReference type="Proteomes" id="UP000466130">
    <property type="component" value="Unassembled WGS sequence"/>
</dbReference>
<keyword evidence="4" id="KW-1185">Reference proteome</keyword>